<dbReference type="RefSeq" id="WP_187430910.1">
    <property type="nucleotide sequence ID" value="NZ_CP143423.1"/>
</dbReference>
<organism evidence="2 3">
    <name type="scientific">Roseobacter fucihabitans</name>
    <dbReference type="NCBI Taxonomy" id="1537242"/>
    <lineage>
        <taxon>Bacteria</taxon>
        <taxon>Pseudomonadati</taxon>
        <taxon>Pseudomonadota</taxon>
        <taxon>Alphaproteobacteria</taxon>
        <taxon>Rhodobacterales</taxon>
        <taxon>Roseobacteraceae</taxon>
        <taxon>Roseobacter</taxon>
    </lineage>
</organism>
<evidence type="ECO:0000313" key="2">
    <source>
        <dbReference type="EMBL" id="WVX47890.1"/>
    </source>
</evidence>
<name>A0ABZ2BRP0_9RHOB</name>
<dbReference type="GO" id="GO:0016787">
    <property type="term" value="F:hydrolase activity"/>
    <property type="evidence" value="ECO:0007669"/>
    <property type="project" value="UniProtKB-KW"/>
</dbReference>
<evidence type="ECO:0000313" key="3">
    <source>
        <dbReference type="Proteomes" id="UP001318682"/>
    </source>
</evidence>
<feature type="domain" description="AB hydrolase-1" evidence="1">
    <location>
        <begin position="2"/>
        <end position="227"/>
    </location>
</feature>
<keyword evidence="3" id="KW-1185">Reference proteome</keyword>
<dbReference type="PANTHER" id="PTHR43798">
    <property type="entry name" value="MONOACYLGLYCEROL LIPASE"/>
    <property type="match status" value="1"/>
</dbReference>
<keyword evidence="2" id="KW-0378">Hydrolase</keyword>
<dbReference type="PANTHER" id="PTHR43798:SF33">
    <property type="entry name" value="HYDROLASE, PUTATIVE (AFU_ORTHOLOGUE AFUA_2G14860)-RELATED"/>
    <property type="match status" value="1"/>
</dbReference>
<dbReference type="InterPro" id="IPR050266">
    <property type="entry name" value="AB_hydrolase_sf"/>
</dbReference>
<protein>
    <submittedName>
        <fullName evidence="2">2-hydroxy-6-oxononadienedioate/2-hydroxy-6-oxononatrienedioate hydrolase</fullName>
        <ecNumber evidence="2">3.7.1.14</ecNumber>
    </submittedName>
</protein>
<gene>
    <name evidence="2" type="primary">mhpC</name>
    <name evidence="2" type="ORF">ROLI_009630</name>
</gene>
<sequence>MNPLVLVHGFMGGSAQWELQRKAFEQHSNVIAVDLPGFGRNNDAPALSSIPDMADWVIAHLDAQGVGQFDLIGHSMGGMIVQQMAHHVPDRIDRLILYSTGAIGVLPGRFETIEESKQRGLDDGIPKTARRIAATWFLNGSAATEYEACATIAQQTAPEAFTGGLDAMQSWSGADHLAAIQAQTLVLWGDGDRTYPWSQIERLWASIPDAQLAVLPNCAHAVHLEKPFLFNQIVLDYLTRR</sequence>
<dbReference type="EC" id="3.7.1.14" evidence="2"/>
<dbReference type="EMBL" id="CP143423">
    <property type="protein sequence ID" value="WVX47890.1"/>
    <property type="molecule type" value="Genomic_DNA"/>
</dbReference>
<reference evidence="2 3" key="1">
    <citation type="submission" date="2015-07" db="EMBL/GenBank/DDBJ databases">
        <authorList>
            <person name="Voget S."/>
            <person name="Dogs M."/>
            <person name="Brinkhoff T.H."/>
            <person name="Daniel R."/>
        </authorList>
    </citation>
    <scope>NUCLEOTIDE SEQUENCE [LARGE SCALE GENOMIC DNA]</scope>
    <source>
        <strain evidence="2 3">B14</strain>
    </source>
</reference>
<dbReference type="InterPro" id="IPR000073">
    <property type="entry name" value="AB_hydrolase_1"/>
</dbReference>
<dbReference type="Gene3D" id="3.40.50.1820">
    <property type="entry name" value="alpha/beta hydrolase"/>
    <property type="match status" value="1"/>
</dbReference>
<accession>A0ABZ2BRP0</accession>
<dbReference type="InterPro" id="IPR029058">
    <property type="entry name" value="AB_hydrolase_fold"/>
</dbReference>
<dbReference type="PRINTS" id="PR00111">
    <property type="entry name" value="ABHYDROLASE"/>
</dbReference>
<reference evidence="3" key="2">
    <citation type="submission" date="2024-01" db="EMBL/GenBank/DDBJ databases">
        <title>Roseobacter fucihabitans sp. nov., isolated from the brown alga Fucus spiralis.</title>
        <authorList>
            <person name="Hahnke S."/>
            <person name="Berger M."/>
            <person name="Schlingloff A."/>
            <person name="Athale I."/>
            <person name="Neumann-Schaal M."/>
            <person name="Adenaya A."/>
            <person name="Poehlein A."/>
            <person name="Daniel R."/>
            <person name="Pertersen J."/>
            <person name="Brinkhoff T."/>
        </authorList>
    </citation>
    <scope>NUCLEOTIDE SEQUENCE [LARGE SCALE GENOMIC DNA]</scope>
    <source>
        <strain evidence="3">B14</strain>
    </source>
</reference>
<proteinExistence type="predicted"/>
<evidence type="ECO:0000259" key="1">
    <source>
        <dbReference type="Pfam" id="PF00561"/>
    </source>
</evidence>
<dbReference type="SUPFAM" id="SSF53474">
    <property type="entry name" value="alpha/beta-Hydrolases"/>
    <property type="match status" value="1"/>
</dbReference>
<dbReference type="Proteomes" id="UP001318682">
    <property type="component" value="Chromosome"/>
</dbReference>
<dbReference type="Pfam" id="PF00561">
    <property type="entry name" value="Abhydrolase_1"/>
    <property type="match status" value="1"/>
</dbReference>